<reference evidence="2" key="1">
    <citation type="submission" date="2023-08" db="EMBL/GenBank/DDBJ databases">
        <title>Emergence of clinically-relevant ST2 carbapenem-resistant Acinetobacter baumannii strains in hospital sewages in Zhejiang, East of China.</title>
        <authorList>
            <person name="Kaichao C."/>
            <person name="Zhang R."/>
        </authorList>
    </citation>
    <scope>NUCLEOTIDE SEQUENCE</scope>
    <source>
        <strain evidence="2">M-SY-60</strain>
    </source>
</reference>
<sequence length="400" mass="44714">MMKIFLILWISLCCSMSVLAEQPKLVPHQINLKSGKQFSLNLPANYEIIPAAEGLKRVRFFAKAPDGRMFVSDMHDLSDNQKGTIYLLDQWNTETGKFAKVIPYMTGLKNPNSIQFYTDADGQDWLYLAETHQLTRRKFSRGELKSTAKAEVLATFPDYGLSYKYGGWHLTRTIAIGGNGKIYVSVGSSCNACAEKETVRATVLEMNPDGSKQRIYAQGLRNAVGLKWIGNFLFATNQGVDHLGHGKPDETFYALKADADYGWPSCYVSNAKVFADPKFKRRSGCKNVPAPYASFPSHSSALGFDYFDQSSSDSAIQNSFLVALHGSTDASIGHGYKIVIMRKGQKLETFMDGFLVGKKVYGRPCDIYRIDEKSFYFSDDKSGVIYYVREMGKPDVVSNF</sequence>
<proteinExistence type="predicted"/>
<dbReference type="Gene3D" id="2.120.10.30">
    <property type="entry name" value="TolB, C-terminal domain"/>
    <property type="match status" value="1"/>
</dbReference>
<dbReference type="PANTHER" id="PTHR19328">
    <property type="entry name" value="HEDGEHOG-INTERACTING PROTEIN"/>
    <property type="match status" value="1"/>
</dbReference>
<gene>
    <name evidence="2" type="ORF">RFH51_11195</name>
</gene>
<dbReference type="InterPro" id="IPR011041">
    <property type="entry name" value="Quinoprot_gluc/sorb_DH_b-prop"/>
</dbReference>
<dbReference type="EMBL" id="JAVIDA010000014">
    <property type="protein sequence ID" value="MDQ9072023.1"/>
    <property type="molecule type" value="Genomic_DNA"/>
</dbReference>
<dbReference type="InterPro" id="IPR011042">
    <property type="entry name" value="6-blade_b-propeller_TolB-like"/>
</dbReference>
<dbReference type="AlphaFoldDB" id="A0AAW8JIE8"/>
<organism evidence="2 3">
    <name type="scientific">Acinetobacter gerneri</name>
    <dbReference type="NCBI Taxonomy" id="202952"/>
    <lineage>
        <taxon>Bacteria</taxon>
        <taxon>Pseudomonadati</taxon>
        <taxon>Pseudomonadota</taxon>
        <taxon>Gammaproteobacteria</taxon>
        <taxon>Moraxellales</taxon>
        <taxon>Moraxellaceae</taxon>
        <taxon>Acinetobacter</taxon>
    </lineage>
</organism>
<evidence type="ECO:0000313" key="3">
    <source>
        <dbReference type="Proteomes" id="UP001243195"/>
    </source>
</evidence>
<comment type="caution">
    <text evidence="2">The sequence shown here is derived from an EMBL/GenBank/DDBJ whole genome shotgun (WGS) entry which is preliminary data.</text>
</comment>
<feature type="chain" id="PRO_5043319974" evidence="1">
    <location>
        <begin position="21"/>
        <end position="400"/>
    </location>
</feature>
<dbReference type="SUPFAM" id="SSF50952">
    <property type="entry name" value="Soluble quinoprotein glucose dehydrogenase"/>
    <property type="match status" value="1"/>
</dbReference>
<dbReference type="PANTHER" id="PTHR19328:SF53">
    <property type="entry name" value="MEMBRANE PROTEIN"/>
    <property type="match status" value="1"/>
</dbReference>
<evidence type="ECO:0000313" key="2">
    <source>
        <dbReference type="EMBL" id="MDQ9072023.1"/>
    </source>
</evidence>
<accession>A0AAW8JIE8</accession>
<name>A0AAW8JIE8_9GAMM</name>
<feature type="signal peptide" evidence="1">
    <location>
        <begin position="1"/>
        <end position="20"/>
    </location>
</feature>
<dbReference type="Proteomes" id="UP001243195">
    <property type="component" value="Unassembled WGS sequence"/>
</dbReference>
<dbReference type="RefSeq" id="WP_308956521.1">
    <property type="nucleotide sequence ID" value="NZ_JAVICY010000017.1"/>
</dbReference>
<keyword evidence="1" id="KW-0732">Signal</keyword>
<evidence type="ECO:0000256" key="1">
    <source>
        <dbReference type="SAM" id="SignalP"/>
    </source>
</evidence>
<protein>
    <submittedName>
        <fullName evidence="2">Glucose/sorbosone dehydrogenase</fullName>
    </submittedName>
</protein>